<organism evidence="1">
    <name type="scientific">viral metagenome</name>
    <dbReference type="NCBI Taxonomy" id="1070528"/>
    <lineage>
        <taxon>unclassified sequences</taxon>
        <taxon>metagenomes</taxon>
        <taxon>organismal metagenomes</taxon>
    </lineage>
</organism>
<name>A0A6H1Z8Q9_9ZZZZ</name>
<gene>
    <name evidence="1" type="ORF">TM448A00064_0010</name>
    <name evidence="2" type="ORF">TM448B00061_0021</name>
</gene>
<accession>A0A6H1Z8Q9</accession>
<dbReference type="EMBL" id="MT144588">
    <property type="protein sequence ID" value="QJH93401.1"/>
    <property type="molecule type" value="Genomic_DNA"/>
</dbReference>
<protein>
    <submittedName>
        <fullName evidence="1">Uncharacterized protein</fullName>
    </submittedName>
</protein>
<sequence>MDKDAPRKGLGPWLVTMVLMVSDGVYLEPRISSAVTHRDPADLLLAQLGAMRMDICSVGPRECHLVHAMRISEEQFDKLSPFIGGD</sequence>
<evidence type="ECO:0000313" key="1">
    <source>
        <dbReference type="EMBL" id="QJA43831.1"/>
    </source>
</evidence>
<dbReference type="EMBL" id="MT143971">
    <property type="protein sequence ID" value="QJA43831.1"/>
    <property type="molecule type" value="Genomic_DNA"/>
</dbReference>
<proteinExistence type="predicted"/>
<evidence type="ECO:0000313" key="2">
    <source>
        <dbReference type="EMBL" id="QJH93401.1"/>
    </source>
</evidence>
<reference evidence="1" key="1">
    <citation type="submission" date="2020-03" db="EMBL/GenBank/DDBJ databases">
        <title>The deep terrestrial virosphere.</title>
        <authorList>
            <person name="Holmfeldt K."/>
            <person name="Nilsson E."/>
            <person name="Simone D."/>
            <person name="Lopez-Fernandez M."/>
            <person name="Wu X."/>
            <person name="de Brujin I."/>
            <person name="Lundin D."/>
            <person name="Andersson A."/>
            <person name="Bertilsson S."/>
            <person name="Dopson M."/>
        </authorList>
    </citation>
    <scope>NUCLEOTIDE SEQUENCE</scope>
    <source>
        <strain evidence="1">TM448A00064</strain>
        <strain evidence="2">TM448B00061</strain>
    </source>
</reference>
<dbReference type="AlphaFoldDB" id="A0A6H1Z8Q9"/>